<evidence type="ECO:0000313" key="4">
    <source>
        <dbReference type="Proteomes" id="UP000317371"/>
    </source>
</evidence>
<dbReference type="GO" id="GO:0016757">
    <property type="term" value="F:glycosyltransferase activity"/>
    <property type="evidence" value="ECO:0007669"/>
    <property type="project" value="TreeGrafter"/>
</dbReference>
<keyword evidence="4" id="KW-1185">Reference proteome</keyword>
<dbReference type="Proteomes" id="UP000317371">
    <property type="component" value="Unassembled WGS sequence"/>
</dbReference>
<feature type="domain" description="Glycosyltransferase subfamily 4-like N-terminal" evidence="2">
    <location>
        <begin position="15"/>
        <end position="202"/>
    </location>
</feature>
<proteinExistence type="predicted"/>
<dbReference type="Pfam" id="PF13692">
    <property type="entry name" value="Glyco_trans_1_4"/>
    <property type="match status" value="1"/>
</dbReference>
<dbReference type="CDD" id="cd03801">
    <property type="entry name" value="GT4_PimA-like"/>
    <property type="match status" value="1"/>
</dbReference>
<sequence length="433" mass="47257">MHILYVVPYAPNPIRVRPYQLIRGLLRRGHAVTVATLWSSPEERQDLAVLDAWGARVMAEPLPRWRAALNLVRALPGSRPLQAAYCWQPALARRIRQLLDAESFDVIHVEHLRGAAYGLGAQAHLADRPGSPPVVWDSVDCIAYLFEQAARHSRSIQGRLMTRLELGRTRRHEGALLQRFDRTLVTSAADQAALTALAREANPRGIIRPPAIVANGVDLAHFTPGLPDQRAPAKVVFSGKMSYHANVTAALFLVQEIMPRVWARHPHVQVQIVGAQPTAAVRALATGDPRVTVTGWVPDLRPYLQQATLAVAPVLYSAGIQNKVLEAMACATPVVTTPQAVAALQVDLAAEVAVAPDADGLAQAVVQLLEDPARRRQLGQNGRAYVERCHSWTAAVSRLEVIYQESMAQPRPISPRPEGRQFAVGAAPSRPIS</sequence>
<comment type="caution">
    <text evidence="3">The sequence shown here is derived from an EMBL/GenBank/DDBJ whole genome shotgun (WGS) entry which is preliminary data.</text>
</comment>
<dbReference type="PANTHER" id="PTHR12526:SF600">
    <property type="entry name" value="GLYCOSYL TRANSFERASE GROUP 1"/>
    <property type="match status" value="1"/>
</dbReference>
<dbReference type="PANTHER" id="PTHR12526">
    <property type="entry name" value="GLYCOSYLTRANSFERASE"/>
    <property type="match status" value="1"/>
</dbReference>
<dbReference type="InParanoid" id="A0A540VH93"/>
<dbReference type="Pfam" id="PF13579">
    <property type="entry name" value="Glyco_trans_4_4"/>
    <property type="match status" value="1"/>
</dbReference>
<evidence type="ECO:0000256" key="1">
    <source>
        <dbReference type="SAM" id="MobiDB-lite"/>
    </source>
</evidence>
<protein>
    <submittedName>
        <fullName evidence="3">Glycosyltransferase</fullName>
    </submittedName>
</protein>
<name>A0A540VH93_9CHLR</name>
<accession>A0A540VH93</accession>
<evidence type="ECO:0000259" key="2">
    <source>
        <dbReference type="Pfam" id="PF13579"/>
    </source>
</evidence>
<dbReference type="OrthoDB" id="9807209at2"/>
<dbReference type="EMBL" id="VIGC01000013">
    <property type="protein sequence ID" value="TQE95513.1"/>
    <property type="molecule type" value="Genomic_DNA"/>
</dbReference>
<dbReference type="SUPFAM" id="SSF53756">
    <property type="entry name" value="UDP-Glycosyltransferase/glycogen phosphorylase"/>
    <property type="match status" value="1"/>
</dbReference>
<dbReference type="AlphaFoldDB" id="A0A540VH93"/>
<evidence type="ECO:0000313" key="3">
    <source>
        <dbReference type="EMBL" id="TQE95513.1"/>
    </source>
</evidence>
<keyword evidence="3" id="KW-0808">Transferase</keyword>
<feature type="region of interest" description="Disordered" evidence="1">
    <location>
        <begin position="409"/>
        <end position="433"/>
    </location>
</feature>
<dbReference type="InterPro" id="IPR028098">
    <property type="entry name" value="Glyco_trans_4-like_N"/>
</dbReference>
<reference evidence="3 4" key="1">
    <citation type="submission" date="2019-06" db="EMBL/GenBank/DDBJ databases">
        <title>Genome sequence of Litorilinea aerophila BAA-2444.</title>
        <authorList>
            <person name="Maclea K.S."/>
            <person name="Maurais E.G."/>
            <person name="Iannazzi L.C."/>
        </authorList>
    </citation>
    <scope>NUCLEOTIDE SEQUENCE [LARGE SCALE GENOMIC DNA]</scope>
    <source>
        <strain evidence="3 4">ATCC BAA-2444</strain>
    </source>
</reference>
<gene>
    <name evidence="3" type="ORF">FKZ61_11765</name>
</gene>
<dbReference type="Gene3D" id="3.40.50.2000">
    <property type="entry name" value="Glycogen Phosphorylase B"/>
    <property type="match status" value="2"/>
</dbReference>
<dbReference type="RefSeq" id="WP_141610332.1">
    <property type="nucleotide sequence ID" value="NZ_VIGC02000013.1"/>
</dbReference>
<organism evidence="3 4">
    <name type="scientific">Litorilinea aerophila</name>
    <dbReference type="NCBI Taxonomy" id="1204385"/>
    <lineage>
        <taxon>Bacteria</taxon>
        <taxon>Bacillati</taxon>
        <taxon>Chloroflexota</taxon>
        <taxon>Caldilineae</taxon>
        <taxon>Caldilineales</taxon>
        <taxon>Caldilineaceae</taxon>
        <taxon>Litorilinea</taxon>
    </lineage>
</organism>